<reference evidence="6 7" key="1">
    <citation type="submission" date="2018-11" db="EMBL/GenBank/DDBJ databases">
        <title>Genome sequence of Apiotrichum porosum DSM 27194.</title>
        <authorList>
            <person name="Aliyu H."/>
            <person name="Gorte O."/>
            <person name="Ochsenreither K."/>
        </authorList>
    </citation>
    <scope>NUCLEOTIDE SEQUENCE [LARGE SCALE GENOMIC DNA]</scope>
    <source>
        <strain evidence="6 7">DSM 27194</strain>
    </source>
</reference>
<proteinExistence type="inferred from homology"/>
<dbReference type="PANTHER" id="PTHR13256">
    <property type="entry name" value="N-ACETYLTRANSFERASE 9"/>
    <property type="match status" value="1"/>
</dbReference>
<accession>A0A427Y508</accession>
<evidence type="ECO:0000256" key="4">
    <source>
        <dbReference type="ARBA" id="ARBA00069551"/>
    </source>
</evidence>
<dbReference type="Gene3D" id="3.40.630.30">
    <property type="match status" value="1"/>
</dbReference>
<dbReference type="EMBL" id="RSCE01000002">
    <property type="protein sequence ID" value="RSH86167.1"/>
    <property type="molecule type" value="Genomic_DNA"/>
</dbReference>
<dbReference type="InterPro" id="IPR016181">
    <property type="entry name" value="Acyl_CoA_acyltransferase"/>
</dbReference>
<dbReference type="PANTHER" id="PTHR13256:SF16">
    <property type="entry name" value="ALPHA_BETA-TUBULIN-N-ACETYLTRANSFERASE 9"/>
    <property type="match status" value="1"/>
</dbReference>
<dbReference type="InterPro" id="IPR000182">
    <property type="entry name" value="GNAT_dom"/>
</dbReference>
<evidence type="ECO:0000256" key="1">
    <source>
        <dbReference type="ARBA" id="ARBA00009342"/>
    </source>
</evidence>
<dbReference type="FunFam" id="3.40.630.30:FF:000248">
    <property type="entry name" value="N-acetyltransferase 9-like protein"/>
    <property type="match status" value="1"/>
</dbReference>
<dbReference type="InterPro" id="IPR039135">
    <property type="entry name" value="NAT9-like"/>
</dbReference>
<dbReference type="GO" id="GO:0008080">
    <property type="term" value="F:N-acetyltransferase activity"/>
    <property type="evidence" value="ECO:0007669"/>
    <property type="project" value="InterPro"/>
</dbReference>
<dbReference type="Proteomes" id="UP000279236">
    <property type="component" value="Unassembled WGS sequence"/>
</dbReference>
<protein>
    <recommendedName>
        <fullName evidence="4">N-acetyltransferase 9-like protein</fullName>
    </recommendedName>
</protein>
<dbReference type="Pfam" id="PF13302">
    <property type="entry name" value="Acetyltransf_3"/>
    <property type="match status" value="1"/>
</dbReference>
<dbReference type="SUPFAM" id="SSF55729">
    <property type="entry name" value="Acyl-CoA N-acyltransferases (Nat)"/>
    <property type="match status" value="1"/>
</dbReference>
<sequence length="215" mass="24484">MRLNANTIICGDKVILVPYREEHVKTYHEWMKSPELLELTASEPLSFEEELDMQRKWRDDDDKLTFILLARPDDIPAATNRLLSPAEVARCRMVGDVNIFMPNGPQDDIECEIMIAEQEVRRQGLAREALTMFMNYVVRELAVAPTSLIAKISSKNTASIRLFESLGFGRVKLVEVWDELEMRWGWTGSDSVKGSTVQWPSLSLDGRIGMYDASS</sequence>
<comment type="caution">
    <text evidence="6">The sequence shown here is derived from an EMBL/GenBank/DDBJ whole genome shotgun (WGS) entry which is preliminary data.</text>
</comment>
<name>A0A427Y508_9TREE</name>
<keyword evidence="7" id="KW-1185">Reference proteome</keyword>
<evidence type="ECO:0000259" key="5">
    <source>
        <dbReference type="PROSITE" id="PS51186"/>
    </source>
</evidence>
<evidence type="ECO:0000256" key="3">
    <source>
        <dbReference type="ARBA" id="ARBA00023315"/>
    </source>
</evidence>
<dbReference type="PROSITE" id="PS51186">
    <property type="entry name" value="GNAT"/>
    <property type="match status" value="1"/>
</dbReference>
<evidence type="ECO:0000256" key="2">
    <source>
        <dbReference type="ARBA" id="ARBA00022679"/>
    </source>
</evidence>
<feature type="domain" description="N-acetyltransferase" evidence="5">
    <location>
        <begin position="14"/>
        <end position="187"/>
    </location>
</feature>
<keyword evidence="2" id="KW-0808">Transferase</keyword>
<gene>
    <name evidence="6" type="ORF">EHS24_004398</name>
</gene>
<dbReference type="GeneID" id="39588941"/>
<comment type="similarity">
    <text evidence="1">Belongs to the acetyltransferase family. GNAT subfamily.</text>
</comment>
<dbReference type="OrthoDB" id="5043642at2759"/>
<dbReference type="AlphaFoldDB" id="A0A427Y508"/>
<dbReference type="RefSeq" id="XP_028478952.1">
    <property type="nucleotide sequence ID" value="XM_028619980.1"/>
</dbReference>
<evidence type="ECO:0000313" key="6">
    <source>
        <dbReference type="EMBL" id="RSH86167.1"/>
    </source>
</evidence>
<keyword evidence="3" id="KW-0012">Acyltransferase</keyword>
<organism evidence="6 7">
    <name type="scientific">Apiotrichum porosum</name>
    <dbReference type="NCBI Taxonomy" id="105984"/>
    <lineage>
        <taxon>Eukaryota</taxon>
        <taxon>Fungi</taxon>
        <taxon>Dikarya</taxon>
        <taxon>Basidiomycota</taxon>
        <taxon>Agaricomycotina</taxon>
        <taxon>Tremellomycetes</taxon>
        <taxon>Trichosporonales</taxon>
        <taxon>Trichosporonaceae</taxon>
        <taxon>Apiotrichum</taxon>
    </lineage>
</organism>
<evidence type="ECO:0000313" key="7">
    <source>
        <dbReference type="Proteomes" id="UP000279236"/>
    </source>
</evidence>